<evidence type="ECO:0000313" key="2">
    <source>
        <dbReference type="Proteomes" id="UP000093898"/>
    </source>
</evidence>
<gene>
    <name evidence="1" type="ORF">A5630_00755</name>
</gene>
<name>A0A1A3HE74_MYCMU</name>
<protein>
    <recommendedName>
        <fullName evidence="3">Polymer-forming cytoskeletal protein</fullName>
    </recommendedName>
</protein>
<comment type="caution">
    <text evidence="1">The sequence shown here is derived from an EMBL/GenBank/DDBJ whole genome shotgun (WGS) entry which is preliminary data.</text>
</comment>
<accession>A0A1A3HE74</accession>
<dbReference type="AlphaFoldDB" id="A0A1A3HE74"/>
<proteinExistence type="predicted"/>
<organism evidence="1 2">
    <name type="scientific">Mycolicibacterium mucogenicum</name>
    <name type="common">Mycobacterium mucogenicum</name>
    <dbReference type="NCBI Taxonomy" id="56689"/>
    <lineage>
        <taxon>Bacteria</taxon>
        <taxon>Bacillati</taxon>
        <taxon>Actinomycetota</taxon>
        <taxon>Actinomycetes</taxon>
        <taxon>Mycobacteriales</taxon>
        <taxon>Mycobacteriaceae</taxon>
        <taxon>Mycolicibacterium</taxon>
    </lineage>
</organism>
<dbReference type="EMBL" id="LZLC01000013">
    <property type="protein sequence ID" value="OBJ46542.1"/>
    <property type="molecule type" value="Genomic_DNA"/>
</dbReference>
<sequence length="88" mass="8789">MISGGQLTLYGHITGTLIVRSGGEAHIRGMVGHLVVEPGAIVQLHGMCTGDVTNHGGDLVIAGTVSGVLFGAANTRITQGASIGRIAA</sequence>
<evidence type="ECO:0008006" key="3">
    <source>
        <dbReference type="Google" id="ProtNLM"/>
    </source>
</evidence>
<evidence type="ECO:0000313" key="1">
    <source>
        <dbReference type="EMBL" id="OBJ46542.1"/>
    </source>
</evidence>
<dbReference type="Proteomes" id="UP000093898">
    <property type="component" value="Unassembled WGS sequence"/>
</dbReference>
<reference evidence="1 2" key="1">
    <citation type="submission" date="2016-06" db="EMBL/GenBank/DDBJ databases">
        <authorList>
            <person name="Kjaerup R.B."/>
            <person name="Dalgaard T.S."/>
            <person name="Juul-Madsen H.R."/>
        </authorList>
    </citation>
    <scope>NUCLEOTIDE SEQUENCE [LARGE SCALE GENOMIC DNA]</scope>
    <source>
        <strain evidence="1 2">1127319.6</strain>
    </source>
</reference>